<evidence type="ECO:0000256" key="1">
    <source>
        <dbReference type="SAM" id="MobiDB-lite"/>
    </source>
</evidence>
<feature type="region of interest" description="Disordered" evidence="1">
    <location>
        <begin position="74"/>
        <end position="121"/>
    </location>
</feature>
<proteinExistence type="predicted"/>
<evidence type="ECO:0000313" key="2">
    <source>
        <dbReference type="EMBL" id="SDG48905.1"/>
    </source>
</evidence>
<dbReference type="RefSeq" id="WP_093086536.1">
    <property type="nucleotide sequence ID" value="NZ_FNBE01000012.1"/>
</dbReference>
<sequence length="232" mass="22988">MNGGPNADERLAAAFRAAADTPPEAGFSADDVRRESHRIGRRNRNLLVGGVAAAAIVLAGGVSTGVLLARSGGETSAAAPASDAGARSLGAPEMAREAPAVPPTPVGVPLGPAAGDCVNPQDPELRAVVDEVLPEVATASPAPTTMICRPGGGREVNLQVADGELTGLFSVVYTAPGEEPSQTASAVGWATAEVSTASGGLVTVTSRAESDSGGVPFGDRVPEIASALAPHL</sequence>
<evidence type="ECO:0000313" key="3">
    <source>
        <dbReference type="Proteomes" id="UP000198967"/>
    </source>
</evidence>
<protein>
    <submittedName>
        <fullName evidence="2">Uncharacterized protein</fullName>
    </submittedName>
</protein>
<dbReference type="Proteomes" id="UP000198967">
    <property type="component" value="Unassembled WGS sequence"/>
</dbReference>
<accession>A0A1G7UMS2</accession>
<dbReference type="OrthoDB" id="3573220at2"/>
<organism evidence="2 3">
    <name type="scientific">Pseudonocardia oroxyli</name>
    <dbReference type="NCBI Taxonomy" id="366584"/>
    <lineage>
        <taxon>Bacteria</taxon>
        <taxon>Bacillati</taxon>
        <taxon>Actinomycetota</taxon>
        <taxon>Actinomycetes</taxon>
        <taxon>Pseudonocardiales</taxon>
        <taxon>Pseudonocardiaceae</taxon>
        <taxon>Pseudonocardia</taxon>
    </lineage>
</organism>
<dbReference type="STRING" id="366584.SAMN05216377_11297"/>
<feature type="compositionally biased region" description="Low complexity" evidence="1">
    <location>
        <begin position="76"/>
        <end position="88"/>
    </location>
</feature>
<name>A0A1G7UMS2_PSEOR</name>
<keyword evidence="3" id="KW-1185">Reference proteome</keyword>
<dbReference type="EMBL" id="FNBE01000012">
    <property type="protein sequence ID" value="SDG48905.1"/>
    <property type="molecule type" value="Genomic_DNA"/>
</dbReference>
<dbReference type="AlphaFoldDB" id="A0A1G7UMS2"/>
<reference evidence="2 3" key="1">
    <citation type="submission" date="2016-10" db="EMBL/GenBank/DDBJ databases">
        <authorList>
            <person name="de Groot N.N."/>
        </authorList>
    </citation>
    <scope>NUCLEOTIDE SEQUENCE [LARGE SCALE GENOMIC DNA]</scope>
    <source>
        <strain evidence="2 3">CGMCC 4.3143</strain>
    </source>
</reference>
<gene>
    <name evidence="2" type="ORF">SAMN05216377_11297</name>
</gene>